<name>A0ACC0TX44_9AGAM</name>
<reference evidence="1" key="1">
    <citation type="submission" date="2021-03" db="EMBL/GenBank/DDBJ databases">
        <title>Evolutionary priming and transition to the ectomycorrhizal habit in an iconic lineage of mushroom-forming fungi: is preadaptation a requirement?</title>
        <authorList>
            <consortium name="DOE Joint Genome Institute"/>
            <person name="Looney B.P."/>
            <person name="Miyauchi S."/>
            <person name="Morin E."/>
            <person name="Drula E."/>
            <person name="Courty P.E."/>
            <person name="Chicoki N."/>
            <person name="Fauchery L."/>
            <person name="Kohler A."/>
            <person name="Kuo A."/>
            <person name="LaButti K."/>
            <person name="Pangilinan J."/>
            <person name="Lipzen A."/>
            <person name="Riley R."/>
            <person name="Andreopoulos W."/>
            <person name="He G."/>
            <person name="Johnson J."/>
            <person name="Barry K.W."/>
            <person name="Grigoriev I.V."/>
            <person name="Nagy L."/>
            <person name="Hibbett D."/>
            <person name="Henrissat B."/>
            <person name="Matheny P.B."/>
            <person name="Labbe J."/>
            <person name="Martin A.F."/>
        </authorList>
    </citation>
    <scope>NUCLEOTIDE SEQUENCE</scope>
    <source>
        <strain evidence="1">BPL698</strain>
    </source>
</reference>
<protein>
    <submittedName>
        <fullName evidence="1">Uncharacterized protein</fullName>
    </submittedName>
</protein>
<gene>
    <name evidence="1" type="ORF">F5148DRAFT_1289699</name>
</gene>
<keyword evidence="2" id="KW-1185">Reference proteome</keyword>
<dbReference type="EMBL" id="JAGFNK010000343">
    <property type="protein sequence ID" value="KAI9452264.1"/>
    <property type="molecule type" value="Genomic_DNA"/>
</dbReference>
<sequence length="111" mass="12328">MKQMVQSIVQVFQHLPDPNHLVTCWHPVQSCKHKAPAKHKQAIIDDANTDADDTDFTASSAEYGSEDPSNATEISNEEIADMLPSKTIPEVSNEKGCMHVLKPKIKISDWS</sequence>
<organism evidence="1 2">
    <name type="scientific">Russula earlei</name>
    <dbReference type="NCBI Taxonomy" id="71964"/>
    <lineage>
        <taxon>Eukaryota</taxon>
        <taxon>Fungi</taxon>
        <taxon>Dikarya</taxon>
        <taxon>Basidiomycota</taxon>
        <taxon>Agaricomycotina</taxon>
        <taxon>Agaricomycetes</taxon>
        <taxon>Russulales</taxon>
        <taxon>Russulaceae</taxon>
        <taxon>Russula</taxon>
    </lineage>
</organism>
<evidence type="ECO:0000313" key="2">
    <source>
        <dbReference type="Proteomes" id="UP001207468"/>
    </source>
</evidence>
<evidence type="ECO:0000313" key="1">
    <source>
        <dbReference type="EMBL" id="KAI9452264.1"/>
    </source>
</evidence>
<accession>A0ACC0TX44</accession>
<dbReference type="Proteomes" id="UP001207468">
    <property type="component" value="Unassembled WGS sequence"/>
</dbReference>
<comment type="caution">
    <text evidence="1">The sequence shown here is derived from an EMBL/GenBank/DDBJ whole genome shotgun (WGS) entry which is preliminary data.</text>
</comment>
<proteinExistence type="predicted"/>